<sequence>MSPLFWLLLLFQVATLAADVHLVCNNFDHACLVSPFLRAVNRCHMICYCYHLSATPSKGML</sequence>
<accession>A0A0A9B6Q5</accession>
<evidence type="ECO:0000256" key="1">
    <source>
        <dbReference type="SAM" id="SignalP"/>
    </source>
</evidence>
<protein>
    <submittedName>
        <fullName evidence="2">Uncharacterized protein</fullName>
    </submittedName>
</protein>
<keyword evidence="1" id="KW-0732">Signal</keyword>
<feature type="chain" id="PRO_5002045652" evidence="1">
    <location>
        <begin position="19"/>
        <end position="61"/>
    </location>
</feature>
<reference evidence="2" key="1">
    <citation type="submission" date="2014-09" db="EMBL/GenBank/DDBJ databases">
        <authorList>
            <person name="Magalhaes I.L.F."/>
            <person name="Oliveira U."/>
            <person name="Santos F.R."/>
            <person name="Vidigal T.H.D.A."/>
            <person name="Brescovit A.D."/>
            <person name="Santos A.J."/>
        </authorList>
    </citation>
    <scope>NUCLEOTIDE SEQUENCE</scope>
    <source>
        <tissue evidence="2">Shoot tissue taken approximately 20 cm above the soil surface</tissue>
    </source>
</reference>
<dbReference type="AlphaFoldDB" id="A0A0A9B6Q5"/>
<proteinExistence type="predicted"/>
<feature type="signal peptide" evidence="1">
    <location>
        <begin position="1"/>
        <end position="18"/>
    </location>
</feature>
<evidence type="ECO:0000313" key="2">
    <source>
        <dbReference type="EMBL" id="JAD56870.1"/>
    </source>
</evidence>
<organism evidence="2">
    <name type="scientific">Arundo donax</name>
    <name type="common">Giant reed</name>
    <name type="synonym">Donax arundinaceus</name>
    <dbReference type="NCBI Taxonomy" id="35708"/>
    <lineage>
        <taxon>Eukaryota</taxon>
        <taxon>Viridiplantae</taxon>
        <taxon>Streptophyta</taxon>
        <taxon>Embryophyta</taxon>
        <taxon>Tracheophyta</taxon>
        <taxon>Spermatophyta</taxon>
        <taxon>Magnoliopsida</taxon>
        <taxon>Liliopsida</taxon>
        <taxon>Poales</taxon>
        <taxon>Poaceae</taxon>
        <taxon>PACMAD clade</taxon>
        <taxon>Arundinoideae</taxon>
        <taxon>Arundineae</taxon>
        <taxon>Arundo</taxon>
    </lineage>
</organism>
<name>A0A0A9B6Q5_ARUDO</name>
<reference evidence="2" key="2">
    <citation type="journal article" date="2015" name="Data Brief">
        <title>Shoot transcriptome of the giant reed, Arundo donax.</title>
        <authorList>
            <person name="Barrero R.A."/>
            <person name="Guerrero F.D."/>
            <person name="Moolhuijzen P."/>
            <person name="Goolsby J.A."/>
            <person name="Tidwell J."/>
            <person name="Bellgard S.E."/>
            <person name="Bellgard M.I."/>
        </authorList>
    </citation>
    <scope>NUCLEOTIDE SEQUENCE</scope>
    <source>
        <tissue evidence="2">Shoot tissue taken approximately 20 cm above the soil surface</tissue>
    </source>
</reference>
<dbReference type="EMBL" id="GBRH01241025">
    <property type="protein sequence ID" value="JAD56870.1"/>
    <property type="molecule type" value="Transcribed_RNA"/>
</dbReference>